<dbReference type="SUPFAM" id="SSF53850">
    <property type="entry name" value="Periplasmic binding protein-like II"/>
    <property type="match status" value="1"/>
</dbReference>
<proteinExistence type="predicted"/>
<comment type="caution">
    <text evidence="4">The sequence shown here is derived from an EMBL/GenBank/DDBJ whole genome shotgun (WGS) entry which is preliminary data.</text>
</comment>
<dbReference type="OrthoDB" id="176845at2"/>
<dbReference type="NCBIfam" id="TIGR03871">
    <property type="entry name" value="ABC_peri_MoxJ_2"/>
    <property type="match status" value="1"/>
</dbReference>
<sequence>MRDRVSRWCSAGLRLGLAALAALVAFCPPVHGQEGSAERKVLRVCADPNNLPFSHRNREGFENKIAELFARELGWGLDYTWFPQRMGFVRNTLRARDPVTGSYKCDLIIGVPVGFELAATTRPYYRSTYAMVYVQGKSLDSVKTPEDLLKLEPARLKALKLGVFAQTPPVDWLLRNGLIDQAVPYQRMTGDPEDYPGEIIERDLVEGKIDVAFVWGPIAGYFAKRVNSPSLVVVPFKRDPQIKFDYAIAMGVRFGEREWKAQVEQLIEKNLPGIRAILRDYNVPLVDEGGS</sequence>
<name>A0A5C7EK23_9PROT</name>
<dbReference type="PANTHER" id="PTHR35936:SF17">
    <property type="entry name" value="ARGININE-BINDING EXTRACELLULAR PROTEIN ARTP"/>
    <property type="match status" value="1"/>
</dbReference>
<dbReference type="InterPro" id="IPR001638">
    <property type="entry name" value="Solute-binding_3/MltF_N"/>
</dbReference>
<dbReference type="Proteomes" id="UP000321201">
    <property type="component" value="Unassembled WGS sequence"/>
</dbReference>
<evidence type="ECO:0000256" key="1">
    <source>
        <dbReference type="ARBA" id="ARBA00022729"/>
    </source>
</evidence>
<dbReference type="InterPro" id="IPR022448">
    <property type="entry name" value="Quinoprotein_dehydrogenase"/>
</dbReference>
<evidence type="ECO:0000256" key="2">
    <source>
        <dbReference type="SAM" id="SignalP"/>
    </source>
</evidence>
<evidence type="ECO:0000313" key="4">
    <source>
        <dbReference type="EMBL" id="TXF12571.1"/>
    </source>
</evidence>
<reference evidence="4 5" key="1">
    <citation type="submission" date="2019-08" db="EMBL/GenBank/DDBJ databases">
        <title>Pelomicrobium methylotrophicum gen. nov., sp. nov. a moderately thermophilic, facultatively anaerobic, lithoautotrophic and methylotrophic bacterium isolated from a terrestrial mud volcano.</title>
        <authorList>
            <person name="Slobodkina G.B."/>
            <person name="Merkel A.Y."/>
            <person name="Slobodkin A.I."/>
        </authorList>
    </citation>
    <scope>NUCLEOTIDE SEQUENCE [LARGE SCALE GENOMIC DNA]</scope>
    <source>
        <strain evidence="4 5">SM250</strain>
    </source>
</reference>
<dbReference type="PANTHER" id="PTHR35936">
    <property type="entry name" value="MEMBRANE-BOUND LYTIC MUREIN TRANSGLYCOSYLASE F"/>
    <property type="match status" value="1"/>
</dbReference>
<gene>
    <name evidence="4" type="ORF">FR698_04875</name>
</gene>
<keyword evidence="5" id="KW-1185">Reference proteome</keyword>
<organism evidence="4 5">
    <name type="scientific">Pelomicrobium methylotrophicum</name>
    <dbReference type="NCBI Taxonomy" id="2602750"/>
    <lineage>
        <taxon>Bacteria</taxon>
        <taxon>Pseudomonadati</taxon>
        <taxon>Pseudomonadota</taxon>
        <taxon>Hydrogenophilia</taxon>
        <taxon>Hydrogenophilia incertae sedis</taxon>
        <taxon>Pelomicrobium</taxon>
    </lineage>
</organism>
<feature type="signal peptide" evidence="2">
    <location>
        <begin position="1"/>
        <end position="32"/>
    </location>
</feature>
<dbReference type="InParanoid" id="A0A5C7EK23"/>
<feature type="domain" description="Solute-binding protein family 3/N-terminal" evidence="3">
    <location>
        <begin position="41"/>
        <end position="284"/>
    </location>
</feature>
<dbReference type="SMART" id="SM00062">
    <property type="entry name" value="PBPb"/>
    <property type="match status" value="1"/>
</dbReference>
<dbReference type="AlphaFoldDB" id="A0A5C7EK23"/>
<feature type="chain" id="PRO_5022908915" evidence="2">
    <location>
        <begin position="33"/>
        <end position="291"/>
    </location>
</feature>
<dbReference type="Gene3D" id="3.40.190.10">
    <property type="entry name" value="Periplasmic binding protein-like II"/>
    <property type="match status" value="2"/>
</dbReference>
<protein>
    <submittedName>
        <fullName evidence="4">Quinoprotein dehydrogenase-associated putative ABC transporter substrate-binding protein</fullName>
    </submittedName>
</protein>
<accession>A0A5C7EK23</accession>
<evidence type="ECO:0000313" key="5">
    <source>
        <dbReference type="Proteomes" id="UP000321201"/>
    </source>
</evidence>
<keyword evidence="1 2" id="KW-0732">Signal</keyword>
<evidence type="ECO:0000259" key="3">
    <source>
        <dbReference type="SMART" id="SM00062"/>
    </source>
</evidence>
<dbReference type="RefSeq" id="WP_147799063.1">
    <property type="nucleotide sequence ID" value="NZ_VPFL01000005.1"/>
</dbReference>
<dbReference type="EMBL" id="VPFL01000005">
    <property type="protein sequence ID" value="TXF12571.1"/>
    <property type="molecule type" value="Genomic_DNA"/>
</dbReference>